<keyword evidence="2 4" id="KW-0238">DNA-binding</keyword>
<accession>A0A5A9ZCI0</accession>
<dbReference type="InterPro" id="IPR023772">
    <property type="entry name" value="DNA-bd_HTH_TetR-type_CS"/>
</dbReference>
<sequence length="244" mass="27034">MKNFIPTDQTGHAVGDIAQDEGAKATPPGLRGRKKAQRRETILARSSELFAQKGIDATTMAEIADAVGVSTPTIFNYFGNKDGILIALITEGAQKARAEGLAPVMQKDSDFGTMLADLFTLFATRTLAIANKRIWRYAEAATIRHPGTELARNYVTVDEELVRVIVRFLDGYDIRLRSGASPDPQFLGQLFYDVWNPSFFNLIKSDEITLDQHRDDLLQRFVPLAGMLFDDAFLTNPTLKPGKP</sequence>
<name>A0A5A9ZCI0_9RHOB</name>
<dbReference type="PRINTS" id="PR00455">
    <property type="entry name" value="HTHTETR"/>
</dbReference>
<dbReference type="InterPro" id="IPR001647">
    <property type="entry name" value="HTH_TetR"/>
</dbReference>
<evidence type="ECO:0000313" key="7">
    <source>
        <dbReference type="EMBL" id="KAA0914933.1"/>
    </source>
</evidence>
<dbReference type="Proteomes" id="UP000325291">
    <property type="component" value="Unassembled WGS sequence"/>
</dbReference>
<proteinExistence type="predicted"/>
<evidence type="ECO:0000313" key="8">
    <source>
        <dbReference type="Proteomes" id="UP000325291"/>
    </source>
</evidence>
<evidence type="ECO:0000256" key="2">
    <source>
        <dbReference type="ARBA" id="ARBA00023125"/>
    </source>
</evidence>
<dbReference type="AlphaFoldDB" id="A0A5A9ZCI0"/>
<dbReference type="Gene3D" id="1.10.357.10">
    <property type="entry name" value="Tetracycline Repressor, domain 2"/>
    <property type="match status" value="1"/>
</dbReference>
<keyword evidence="3" id="KW-0804">Transcription</keyword>
<dbReference type="PROSITE" id="PS50977">
    <property type="entry name" value="HTH_TETR_2"/>
    <property type="match status" value="1"/>
</dbReference>
<keyword evidence="1" id="KW-0805">Transcription regulation</keyword>
<evidence type="ECO:0000256" key="3">
    <source>
        <dbReference type="ARBA" id="ARBA00023163"/>
    </source>
</evidence>
<dbReference type="InterPro" id="IPR050109">
    <property type="entry name" value="HTH-type_TetR-like_transc_reg"/>
</dbReference>
<gene>
    <name evidence="7" type="ORF">FLO80_11220</name>
</gene>
<dbReference type="PROSITE" id="PS01081">
    <property type="entry name" value="HTH_TETR_1"/>
    <property type="match status" value="1"/>
</dbReference>
<evidence type="ECO:0000256" key="4">
    <source>
        <dbReference type="PROSITE-ProRule" id="PRU00335"/>
    </source>
</evidence>
<feature type="domain" description="HTH tetR-type" evidence="6">
    <location>
        <begin position="36"/>
        <end position="96"/>
    </location>
</feature>
<dbReference type="Pfam" id="PF00440">
    <property type="entry name" value="TetR_N"/>
    <property type="match status" value="1"/>
</dbReference>
<comment type="caution">
    <text evidence="7">The sequence shown here is derived from an EMBL/GenBank/DDBJ whole genome shotgun (WGS) entry which is preliminary data.</text>
</comment>
<dbReference type="PANTHER" id="PTHR30055:SF234">
    <property type="entry name" value="HTH-TYPE TRANSCRIPTIONAL REGULATOR BETI"/>
    <property type="match status" value="1"/>
</dbReference>
<feature type="compositionally biased region" description="Polar residues" evidence="5">
    <location>
        <begin position="1"/>
        <end position="10"/>
    </location>
</feature>
<reference evidence="7 8" key="1">
    <citation type="submission" date="2019-07" db="EMBL/GenBank/DDBJ databases">
        <title>Aquicoccus porphyridii gen. nov., sp. nov., isolated from a small marine red alga, Porphyridium marinum.</title>
        <authorList>
            <person name="Liu L."/>
        </authorList>
    </citation>
    <scope>NUCLEOTIDE SEQUENCE [LARGE SCALE GENOMIC DNA]</scope>
    <source>
        <strain evidence="7 8">L1 8-17</strain>
    </source>
</reference>
<dbReference type="EMBL" id="VINQ01000007">
    <property type="protein sequence ID" value="KAA0914933.1"/>
    <property type="molecule type" value="Genomic_DNA"/>
</dbReference>
<feature type="DNA-binding region" description="H-T-H motif" evidence="4">
    <location>
        <begin position="59"/>
        <end position="78"/>
    </location>
</feature>
<evidence type="ECO:0000259" key="6">
    <source>
        <dbReference type="PROSITE" id="PS50977"/>
    </source>
</evidence>
<feature type="region of interest" description="Disordered" evidence="5">
    <location>
        <begin position="1"/>
        <end position="38"/>
    </location>
</feature>
<dbReference type="GO" id="GO:0000976">
    <property type="term" value="F:transcription cis-regulatory region binding"/>
    <property type="evidence" value="ECO:0007669"/>
    <property type="project" value="TreeGrafter"/>
</dbReference>
<dbReference type="SUPFAM" id="SSF46689">
    <property type="entry name" value="Homeodomain-like"/>
    <property type="match status" value="1"/>
</dbReference>
<keyword evidence="8" id="KW-1185">Reference proteome</keyword>
<dbReference type="GO" id="GO:0003700">
    <property type="term" value="F:DNA-binding transcription factor activity"/>
    <property type="evidence" value="ECO:0007669"/>
    <property type="project" value="TreeGrafter"/>
</dbReference>
<protein>
    <submittedName>
        <fullName evidence="7">TetR/AcrR family transcriptional regulator</fullName>
    </submittedName>
</protein>
<dbReference type="PANTHER" id="PTHR30055">
    <property type="entry name" value="HTH-TYPE TRANSCRIPTIONAL REGULATOR RUTR"/>
    <property type="match status" value="1"/>
</dbReference>
<evidence type="ECO:0000256" key="1">
    <source>
        <dbReference type="ARBA" id="ARBA00023015"/>
    </source>
</evidence>
<dbReference type="InterPro" id="IPR009057">
    <property type="entry name" value="Homeodomain-like_sf"/>
</dbReference>
<organism evidence="7 8">
    <name type="scientific">Aquicoccus porphyridii</name>
    <dbReference type="NCBI Taxonomy" id="1852029"/>
    <lineage>
        <taxon>Bacteria</taxon>
        <taxon>Pseudomonadati</taxon>
        <taxon>Pseudomonadota</taxon>
        <taxon>Alphaproteobacteria</taxon>
        <taxon>Rhodobacterales</taxon>
        <taxon>Paracoccaceae</taxon>
        <taxon>Aquicoccus</taxon>
    </lineage>
</organism>
<evidence type="ECO:0000256" key="5">
    <source>
        <dbReference type="SAM" id="MobiDB-lite"/>
    </source>
</evidence>